<keyword evidence="2" id="KW-0812">Transmembrane</keyword>
<accession>A0ABC8RJJ2</accession>
<protein>
    <submittedName>
        <fullName evidence="3">Uncharacterized protein</fullName>
    </submittedName>
</protein>
<gene>
    <name evidence="3" type="ORF">ILEXP_LOCUS10537</name>
</gene>
<dbReference type="EMBL" id="CAUOFW020001258">
    <property type="protein sequence ID" value="CAK9142843.1"/>
    <property type="molecule type" value="Genomic_DNA"/>
</dbReference>
<name>A0ABC8RJJ2_9AQUA</name>
<keyword evidence="4" id="KW-1185">Reference proteome</keyword>
<keyword evidence="1" id="KW-0175">Coiled coil</keyword>
<comment type="caution">
    <text evidence="3">The sequence shown here is derived from an EMBL/GenBank/DDBJ whole genome shotgun (WGS) entry which is preliminary data.</text>
</comment>
<feature type="transmembrane region" description="Helical" evidence="2">
    <location>
        <begin position="123"/>
        <end position="142"/>
    </location>
</feature>
<evidence type="ECO:0000313" key="4">
    <source>
        <dbReference type="Proteomes" id="UP001642360"/>
    </source>
</evidence>
<keyword evidence="2" id="KW-0472">Membrane</keyword>
<dbReference type="Proteomes" id="UP001642360">
    <property type="component" value="Unassembled WGS sequence"/>
</dbReference>
<feature type="transmembrane region" description="Helical" evidence="2">
    <location>
        <begin position="154"/>
        <end position="174"/>
    </location>
</feature>
<keyword evidence="2" id="KW-1133">Transmembrane helix</keyword>
<dbReference type="AlphaFoldDB" id="A0ABC8RJJ2"/>
<feature type="coiled-coil region" evidence="1">
    <location>
        <begin position="54"/>
        <end position="81"/>
    </location>
</feature>
<evidence type="ECO:0000256" key="2">
    <source>
        <dbReference type="SAM" id="Phobius"/>
    </source>
</evidence>
<organism evidence="3 4">
    <name type="scientific">Ilex paraguariensis</name>
    <name type="common">yerba mate</name>
    <dbReference type="NCBI Taxonomy" id="185542"/>
    <lineage>
        <taxon>Eukaryota</taxon>
        <taxon>Viridiplantae</taxon>
        <taxon>Streptophyta</taxon>
        <taxon>Embryophyta</taxon>
        <taxon>Tracheophyta</taxon>
        <taxon>Spermatophyta</taxon>
        <taxon>Magnoliopsida</taxon>
        <taxon>eudicotyledons</taxon>
        <taxon>Gunneridae</taxon>
        <taxon>Pentapetalae</taxon>
        <taxon>asterids</taxon>
        <taxon>campanulids</taxon>
        <taxon>Aquifoliales</taxon>
        <taxon>Aquifoliaceae</taxon>
        <taxon>Ilex</taxon>
    </lineage>
</organism>
<proteinExistence type="predicted"/>
<sequence>MNPMGMGTLNKSVGAILGVKWDKRVKQAATMPHVVGSQAGTSQVGSDAGTSEGRQTLQQMVEKLEARFEKFENEMKGWKHLLSYLLMPVWQSDSSSGSVWTGYYKENETCELSLGFLFELDCIGLFMMDFVFSGGLTLKIAVGMLMRRVGPGLYAWLLDWFAVLLCFSSCLLFWQTVVVSWAVTKGAGAEFGYVANQLGLNGCCTGLFLI</sequence>
<reference evidence="3 4" key="1">
    <citation type="submission" date="2024-02" db="EMBL/GenBank/DDBJ databases">
        <authorList>
            <person name="Vignale AGUSTIN F."/>
            <person name="Sosa J E."/>
            <person name="Modenutti C."/>
        </authorList>
    </citation>
    <scope>NUCLEOTIDE SEQUENCE [LARGE SCALE GENOMIC DNA]</scope>
</reference>
<evidence type="ECO:0000313" key="3">
    <source>
        <dbReference type="EMBL" id="CAK9142843.1"/>
    </source>
</evidence>
<evidence type="ECO:0000256" key="1">
    <source>
        <dbReference type="SAM" id="Coils"/>
    </source>
</evidence>